<sequence length="577" mass="63326">MTGKLTLVAAPVRDLLIERLHQDNLGAEPAWRCRGVTLEDGRHVRAHAVVLTTGTFLNGTMYLGADMTAPGGRAGEDTRVDQIFFNQGKSVSDAEAAASDAPQRQLGTMQRCSLSQLGHTLESVLKLQLGRLKTGTPPRLEASSVQLEGLERQDSDESLPLFHSLPPTQSSLDALQARLRPCYKTATTARTHAIVREATQAGMSPQYLGGGRGPRYCPSLEAKVERFAHRESHPVWLEPEYGPENALLEGFPTGVLYPNGISMALPPAVQRQVLATIPGLEQARVLRYGYAVEYDYVDPRQLRDPTLELRCCDGLFLAGQINGTTGYEEAAAQGLIAGANAAAKAGFGERLHLTRGDAYIGVLLDDLIRTGVTEPYRMLTARSEYRLHLRADNADLRLTSLGIQCSLVGEERSRHFMAKQQRLERAQALLAQVRRSPQAWLKQLPQACVHLIAKDGRERSAEELLAYPGIRLADLRLDQVIDRDLHDALEATCLYRGHVARQEQQAATLRRENALSLNGLDFENIHGLSAEAKEKLQERQPSTLGEAARMEGITPTALLLLHAHAVARARNHAVSSD</sequence>
<dbReference type="GO" id="GO:0002098">
    <property type="term" value="P:tRNA wobble uridine modification"/>
    <property type="evidence" value="ECO:0007669"/>
    <property type="project" value="TreeGrafter"/>
</dbReference>
<dbReference type="Pfam" id="PF01134">
    <property type="entry name" value="GIDA"/>
    <property type="match status" value="2"/>
</dbReference>
<dbReference type="FunFam" id="3.50.50.60:FF:000002">
    <property type="entry name" value="tRNA uridine 5-carboxymethylaminomethyl modification enzyme MnmG"/>
    <property type="match status" value="1"/>
</dbReference>
<evidence type="ECO:0000256" key="1">
    <source>
        <dbReference type="ARBA" id="ARBA00001974"/>
    </source>
</evidence>
<dbReference type="PANTHER" id="PTHR11806:SF0">
    <property type="entry name" value="PROTEIN MTO1 HOMOLOG, MITOCHONDRIAL"/>
    <property type="match status" value="1"/>
</dbReference>
<dbReference type="InterPro" id="IPR036188">
    <property type="entry name" value="FAD/NAD-bd_sf"/>
</dbReference>
<keyword evidence="3" id="KW-0285">Flavoprotein</keyword>
<reference evidence="6 7" key="1">
    <citation type="journal article" date="2020" name="J. Phycol.">
        <title>Comparative genome analysis reveals Cyanidiococcus gen. nov., a new extremophilic red algal genus sister to Cyanidioschyzon (Cyanidioschyzonaceae, Rhodophyta).</title>
        <authorList>
            <person name="Liu S.-L."/>
            <person name="Chiang Y.-R."/>
            <person name="Yoon H.S."/>
            <person name="Fu H.-Y."/>
        </authorList>
    </citation>
    <scope>NUCLEOTIDE SEQUENCE [LARGE SCALE GENOMIC DNA]</scope>
    <source>
        <strain evidence="6 7">THAL066</strain>
    </source>
</reference>
<keyword evidence="4" id="KW-0274">FAD</keyword>
<dbReference type="InterPro" id="IPR049312">
    <property type="entry name" value="GIDA_C_N"/>
</dbReference>
<dbReference type="AlphaFoldDB" id="A0A7J7IBT3"/>
<dbReference type="InterPro" id="IPR044920">
    <property type="entry name" value="MnmG_C_subdom_sf"/>
</dbReference>
<proteinExistence type="inferred from homology"/>
<dbReference type="Gene3D" id="2.40.30.260">
    <property type="match status" value="1"/>
</dbReference>
<dbReference type="SMART" id="SM01228">
    <property type="entry name" value="GIDA_assoc_3"/>
    <property type="match status" value="1"/>
</dbReference>
<dbReference type="Gene3D" id="3.50.50.60">
    <property type="entry name" value="FAD/NAD(P)-binding domain"/>
    <property type="match status" value="2"/>
</dbReference>
<dbReference type="Pfam" id="PF21680">
    <property type="entry name" value="GIDA_C_1st"/>
    <property type="match status" value="1"/>
</dbReference>
<dbReference type="OrthoDB" id="3329at2759"/>
<comment type="similarity">
    <text evidence="2">Belongs to the MnmG family.</text>
</comment>
<dbReference type="InterPro" id="IPR002218">
    <property type="entry name" value="MnmG-rel"/>
</dbReference>
<protein>
    <submittedName>
        <fullName evidence="6">Mitochondrial Translation Optimization</fullName>
    </submittedName>
</protein>
<dbReference type="PROSITE" id="PS01281">
    <property type="entry name" value="GIDA_2"/>
    <property type="match status" value="1"/>
</dbReference>
<dbReference type="Pfam" id="PF13932">
    <property type="entry name" value="SAM_GIDA_C"/>
    <property type="match status" value="1"/>
</dbReference>
<dbReference type="GO" id="GO:0005737">
    <property type="term" value="C:cytoplasm"/>
    <property type="evidence" value="ECO:0007669"/>
    <property type="project" value="UniProtKB-ARBA"/>
</dbReference>
<evidence type="ECO:0000259" key="5">
    <source>
        <dbReference type="SMART" id="SM01228"/>
    </source>
</evidence>
<evidence type="ECO:0000256" key="3">
    <source>
        <dbReference type="ARBA" id="ARBA00022630"/>
    </source>
</evidence>
<gene>
    <name evidence="6" type="primary">MTO1</name>
    <name evidence="6" type="ORF">F1559_001726</name>
</gene>
<dbReference type="InterPro" id="IPR047001">
    <property type="entry name" value="MnmG_C_subdom"/>
</dbReference>
<dbReference type="GO" id="GO:0030488">
    <property type="term" value="P:tRNA methylation"/>
    <property type="evidence" value="ECO:0007669"/>
    <property type="project" value="TreeGrafter"/>
</dbReference>
<accession>A0A7J7IBT3</accession>
<feature type="domain" description="tRNA uridine 5-carboxymethylaminomethyl modification enzyme C-terminal subdomain" evidence="5">
    <location>
        <begin position="493"/>
        <end position="563"/>
    </location>
</feature>
<dbReference type="PROSITE" id="PS01280">
    <property type="entry name" value="GIDA_1"/>
    <property type="match status" value="1"/>
</dbReference>
<evidence type="ECO:0000256" key="4">
    <source>
        <dbReference type="ARBA" id="ARBA00022827"/>
    </source>
</evidence>
<dbReference type="Proteomes" id="UP000530660">
    <property type="component" value="Unassembled WGS sequence"/>
</dbReference>
<comment type="caution">
    <text evidence="6">The sequence shown here is derived from an EMBL/GenBank/DDBJ whole genome shotgun (WGS) entry which is preliminary data.</text>
</comment>
<dbReference type="PANTHER" id="PTHR11806">
    <property type="entry name" value="GLUCOSE INHIBITED DIVISION PROTEIN A"/>
    <property type="match status" value="1"/>
</dbReference>
<dbReference type="InterPro" id="IPR020595">
    <property type="entry name" value="MnmG-rel_CS"/>
</dbReference>
<dbReference type="EMBL" id="VWRR01000019">
    <property type="protein sequence ID" value="KAF6000552.1"/>
    <property type="molecule type" value="Genomic_DNA"/>
</dbReference>
<keyword evidence="7" id="KW-1185">Reference proteome</keyword>
<evidence type="ECO:0000256" key="2">
    <source>
        <dbReference type="ARBA" id="ARBA00007653"/>
    </source>
</evidence>
<comment type="cofactor">
    <cofactor evidence="1">
        <name>FAD</name>
        <dbReference type="ChEBI" id="CHEBI:57692"/>
    </cofactor>
</comment>
<organism evidence="6 7">
    <name type="scientific">Cyanidiococcus yangmingshanensis</name>
    <dbReference type="NCBI Taxonomy" id="2690220"/>
    <lineage>
        <taxon>Eukaryota</taxon>
        <taxon>Rhodophyta</taxon>
        <taxon>Bangiophyceae</taxon>
        <taxon>Cyanidiales</taxon>
        <taxon>Cyanidiaceae</taxon>
        <taxon>Cyanidiococcus</taxon>
    </lineage>
</organism>
<dbReference type="GO" id="GO:0050660">
    <property type="term" value="F:flavin adenine dinucleotide binding"/>
    <property type="evidence" value="ECO:0007669"/>
    <property type="project" value="InterPro"/>
</dbReference>
<evidence type="ECO:0000313" key="6">
    <source>
        <dbReference type="EMBL" id="KAF6000552.1"/>
    </source>
</evidence>
<name>A0A7J7IBT3_9RHOD</name>
<dbReference type="SUPFAM" id="SSF51905">
    <property type="entry name" value="FAD/NAD(P)-binding domain"/>
    <property type="match status" value="1"/>
</dbReference>
<dbReference type="Gene3D" id="1.10.150.570">
    <property type="entry name" value="GidA associated domain, C-terminal subdomain"/>
    <property type="match status" value="1"/>
</dbReference>
<dbReference type="InterPro" id="IPR026904">
    <property type="entry name" value="MnmG_C"/>
</dbReference>
<dbReference type="InterPro" id="IPR040131">
    <property type="entry name" value="MnmG_N"/>
</dbReference>
<evidence type="ECO:0000313" key="7">
    <source>
        <dbReference type="Proteomes" id="UP000530660"/>
    </source>
</evidence>